<sequence length="262" mass="30320">MKKLLSILGLMVIVTPSLNVISCEQIETFPSKHANVKTSSLEKFFEQKNNIKPYNIDYIELINNSWEHIGFENNISTHKIDYSFVSISDSEIKSDFFSSLIELYEPTTADGINYDFTGLTFYIENIFLNLISVNSEFELTVNSDVAITIKKGWKTVGKILLTLENDVPYEKKETINFINKILLNMNYVFDITPNKLKSVENNYDYLINTSLTKDNFDDFYNEFSLKQKVITNLALSKSQFELSEENEVLYLNIEGYIYKIIS</sequence>
<dbReference type="AlphaFoldDB" id="A0A222EPQ1"/>
<proteinExistence type="predicted"/>
<dbReference type="Proteomes" id="UP000203229">
    <property type="component" value="Chromosome"/>
</dbReference>
<keyword evidence="2" id="KW-1185">Reference proteome</keyword>
<evidence type="ECO:0000313" key="1">
    <source>
        <dbReference type="EMBL" id="ASP28273.1"/>
    </source>
</evidence>
<dbReference type="NCBIfam" id="NF038029">
    <property type="entry name" value="LP_plasma"/>
    <property type="match status" value="1"/>
</dbReference>
<evidence type="ECO:0000313" key="2">
    <source>
        <dbReference type="Proteomes" id="UP000203229"/>
    </source>
</evidence>
<dbReference type="EMBL" id="CP022535">
    <property type="protein sequence ID" value="ASP28273.1"/>
    <property type="molecule type" value="Genomic_DNA"/>
</dbReference>
<gene>
    <name evidence="1" type="ORF">SCORR_v1c05010</name>
</gene>
<evidence type="ECO:0008006" key="3">
    <source>
        <dbReference type="Google" id="ProtNLM"/>
    </source>
</evidence>
<dbReference type="OrthoDB" id="388931at2"/>
<dbReference type="InterPro" id="IPR054816">
    <property type="entry name" value="Lipoprotein_mollicutes-type_CS"/>
</dbReference>
<dbReference type="KEGG" id="scou:SCORR_v1c05010"/>
<organism evidence="1 2">
    <name type="scientific">Spiroplasma corruscae</name>
    <dbReference type="NCBI Taxonomy" id="216934"/>
    <lineage>
        <taxon>Bacteria</taxon>
        <taxon>Bacillati</taxon>
        <taxon>Mycoplasmatota</taxon>
        <taxon>Mollicutes</taxon>
        <taxon>Entomoplasmatales</taxon>
        <taxon>Spiroplasmataceae</taxon>
        <taxon>Spiroplasma</taxon>
    </lineage>
</organism>
<accession>A0A222EPQ1</accession>
<name>A0A222EPQ1_9MOLU</name>
<dbReference type="RefSeq" id="WP_094048853.1">
    <property type="nucleotide sequence ID" value="NZ_CP022535.1"/>
</dbReference>
<reference evidence="1 2" key="1">
    <citation type="submission" date="2017-07" db="EMBL/GenBank/DDBJ databases">
        <title>Complete genome sequence of Spiroplasma corruscae EC-1 (DSM 19793).</title>
        <authorList>
            <person name="Tsai Y.-M."/>
            <person name="Lo W.-S."/>
            <person name="Kuo C.-H."/>
        </authorList>
    </citation>
    <scope>NUCLEOTIDE SEQUENCE [LARGE SCALE GENOMIC DNA]</scope>
    <source>
        <strain evidence="1 2">EC-1</strain>
    </source>
</reference>
<protein>
    <recommendedName>
        <fullName evidence="3">Lipoprotein</fullName>
    </recommendedName>
</protein>